<comment type="caution">
    <text evidence="7">The sequence shown here is derived from an EMBL/GenBank/DDBJ whole genome shotgun (WGS) entry which is preliminary data.</text>
</comment>
<evidence type="ECO:0000256" key="5">
    <source>
        <dbReference type="ARBA" id="ARBA00023239"/>
    </source>
</evidence>
<evidence type="ECO:0000256" key="6">
    <source>
        <dbReference type="HAMAP-Rule" id="MF_00076"/>
    </source>
</evidence>
<dbReference type="EC" id="4.2.1.19" evidence="6"/>
<evidence type="ECO:0000313" key="8">
    <source>
        <dbReference type="Proteomes" id="UP000824044"/>
    </source>
</evidence>
<comment type="catalytic activity">
    <reaction evidence="6">
        <text>D-erythro-1-(imidazol-4-yl)glycerol 3-phosphate = 3-(imidazol-4-yl)-2-oxopropyl phosphate + H2O</text>
        <dbReference type="Rhea" id="RHEA:11040"/>
        <dbReference type="ChEBI" id="CHEBI:15377"/>
        <dbReference type="ChEBI" id="CHEBI:57766"/>
        <dbReference type="ChEBI" id="CHEBI:58278"/>
        <dbReference type="EC" id="4.2.1.19"/>
    </reaction>
</comment>
<dbReference type="NCBIfam" id="NF002111">
    <property type="entry name" value="PRK00951.2-1"/>
    <property type="match status" value="1"/>
</dbReference>
<dbReference type="InterPro" id="IPR020565">
    <property type="entry name" value="ImidazoleglycerP_deHydtase_CS"/>
</dbReference>
<dbReference type="PROSITE" id="PS00954">
    <property type="entry name" value="IGP_DEHYDRATASE_1"/>
    <property type="match status" value="1"/>
</dbReference>
<comment type="similarity">
    <text evidence="6">Belongs to the imidazoleglycerol-phosphate dehydratase family.</text>
</comment>
<accession>A0A9D2IUQ1</accession>
<evidence type="ECO:0000313" key="7">
    <source>
        <dbReference type="EMBL" id="HIZ24178.1"/>
    </source>
</evidence>
<dbReference type="PANTHER" id="PTHR23133:SF2">
    <property type="entry name" value="IMIDAZOLEGLYCEROL-PHOSPHATE DEHYDRATASE"/>
    <property type="match status" value="1"/>
</dbReference>
<dbReference type="PANTHER" id="PTHR23133">
    <property type="entry name" value="IMIDAZOLEGLYCEROL-PHOSPHATE DEHYDRATASE HIS7"/>
    <property type="match status" value="1"/>
</dbReference>
<sequence>MKAAPIRTAQIERKTRETDIALSLKLDGNGTPNVTTGVGFFDHMLELLTVHSGMDINLSCKGDLQVDAHHTVEDVGIALGDCIRQALGDKKGIARFADRLVPMDETAAQVAVDFSGRSALIFPNELSGKVGNFDMELIEEFLRAFASHAGCNLYVRILSAGNRHHMAEAIFKALALCIRDAVRVVSDKVPSSKGMLE</sequence>
<organism evidence="7 8">
    <name type="scientific">Candidatus Gallimonas intestinigallinarum</name>
    <dbReference type="NCBI Taxonomy" id="2838604"/>
    <lineage>
        <taxon>Bacteria</taxon>
        <taxon>Bacillati</taxon>
        <taxon>Bacillota</taxon>
        <taxon>Clostridia</taxon>
        <taxon>Candidatus Gallimonas</taxon>
    </lineage>
</organism>
<dbReference type="Gene3D" id="3.30.230.40">
    <property type="entry name" value="Imidazole glycerol phosphate dehydratase, domain 1"/>
    <property type="match status" value="2"/>
</dbReference>
<comment type="subcellular location">
    <subcellularLocation>
        <location evidence="6">Cytoplasm</location>
    </subcellularLocation>
</comment>
<dbReference type="FunFam" id="3.30.230.40:FF:000001">
    <property type="entry name" value="Imidazoleglycerol-phosphate dehydratase HisB"/>
    <property type="match status" value="1"/>
</dbReference>
<dbReference type="InterPro" id="IPR038494">
    <property type="entry name" value="IGPD_sf"/>
</dbReference>
<reference evidence="7" key="2">
    <citation type="submission" date="2021-04" db="EMBL/GenBank/DDBJ databases">
        <authorList>
            <person name="Gilroy R."/>
        </authorList>
    </citation>
    <scope>NUCLEOTIDE SEQUENCE</scope>
    <source>
        <strain evidence="7">CHK33-5263</strain>
    </source>
</reference>
<dbReference type="FunFam" id="3.30.230.40:FF:000003">
    <property type="entry name" value="Imidazoleglycerol-phosphate dehydratase HisB"/>
    <property type="match status" value="1"/>
</dbReference>
<dbReference type="GO" id="GO:0004424">
    <property type="term" value="F:imidazoleglycerol-phosphate dehydratase activity"/>
    <property type="evidence" value="ECO:0007669"/>
    <property type="project" value="UniProtKB-UniRule"/>
</dbReference>
<evidence type="ECO:0000256" key="4">
    <source>
        <dbReference type="ARBA" id="ARBA00023102"/>
    </source>
</evidence>
<dbReference type="EMBL" id="DXBS01000039">
    <property type="protein sequence ID" value="HIZ24178.1"/>
    <property type="molecule type" value="Genomic_DNA"/>
</dbReference>
<dbReference type="GO" id="GO:0000105">
    <property type="term" value="P:L-histidine biosynthetic process"/>
    <property type="evidence" value="ECO:0007669"/>
    <property type="project" value="UniProtKB-UniRule"/>
</dbReference>
<dbReference type="HAMAP" id="MF_00076">
    <property type="entry name" value="HisB"/>
    <property type="match status" value="1"/>
</dbReference>
<dbReference type="Pfam" id="PF00475">
    <property type="entry name" value="IGPD"/>
    <property type="match status" value="1"/>
</dbReference>
<evidence type="ECO:0000256" key="2">
    <source>
        <dbReference type="ARBA" id="ARBA00016664"/>
    </source>
</evidence>
<evidence type="ECO:0000256" key="3">
    <source>
        <dbReference type="ARBA" id="ARBA00022605"/>
    </source>
</evidence>
<dbReference type="SUPFAM" id="SSF54211">
    <property type="entry name" value="Ribosomal protein S5 domain 2-like"/>
    <property type="match status" value="2"/>
</dbReference>
<dbReference type="InterPro" id="IPR020568">
    <property type="entry name" value="Ribosomal_Su5_D2-typ_SF"/>
</dbReference>
<evidence type="ECO:0000256" key="1">
    <source>
        <dbReference type="ARBA" id="ARBA00005047"/>
    </source>
</evidence>
<keyword evidence="4 6" id="KW-0368">Histidine biosynthesis</keyword>
<protein>
    <recommendedName>
        <fullName evidence="2 6">Imidazoleglycerol-phosphate dehydratase</fullName>
        <shortName evidence="6">IGPD</shortName>
        <ecNumber evidence="6">4.2.1.19</ecNumber>
    </recommendedName>
</protein>
<dbReference type="Proteomes" id="UP000824044">
    <property type="component" value="Unassembled WGS sequence"/>
</dbReference>
<gene>
    <name evidence="6 7" type="primary">hisB</name>
    <name evidence="7" type="ORF">H9812_01720</name>
</gene>
<dbReference type="InterPro" id="IPR000807">
    <property type="entry name" value="ImidazoleglycerolP_deHydtase"/>
</dbReference>
<dbReference type="CDD" id="cd07914">
    <property type="entry name" value="IGPD"/>
    <property type="match status" value="1"/>
</dbReference>
<name>A0A9D2IUQ1_9FIRM</name>
<keyword evidence="6" id="KW-0963">Cytoplasm</keyword>
<comment type="pathway">
    <text evidence="1 6">Amino-acid biosynthesis; L-histidine biosynthesis; L-histidine from 5-phospho-alpha-D-ribose 1-diphosphate: step 6/9.</text>
</comment>
<dbReference type="NCBIfam" id="NF002114">
    <property type="entry name" value="PRK00951.2-4"/>
    <property type="match status" value="1"/>
</dbReference>
<keyword evidence="3 6" id="KW-0028">Amino-acid biosynthesis</keyword>
<keyword evidence="5 6" id="KW-0456">Lyase</keyword>
<dbReference type="GO" id="GO:0005737">
    <property type="term" value="C:cytoplasm"/>
    <property type="evidence" value="ECO:0007669"/>
    <property type="project" value="UniProtKB-SubCell"/>
</dbReference>
<reference evidence="7" key="1">
    <citation type="journal article" date="2021" name="PeerJ">
        <title>Extensive microbial diversity within the chicken gut microbiome revealed by metagenomics and culture.</title>
        <authorList>
            <person name="Gilroy R."/>
            <person name="Ravi A."/>
            <person name="Getino M."/>
            <person name="Pursley I."/>
            <person name="Horton D.L."/>
            <person name="Alikhan N.F."/>
            <person name="Baker D."/>
            <person name="Gharbi K."/>
            <person name="Hall N."/>
            <person name="Watson M."/>
            <person name="Adriaenssens E.M."/>
            <person name="Foster-Nyarko E."/>
            <person name="Jarju S."/>
            <person name="Secka A."/>
            <person name="Antonio M."/>
            <person name="Oren A."/>
            <person name="Chaudhuri R.R."/>
            <person name="La Ragione R."/>
            <person name="Hildebrand F."/>
            <person name="Pallen M.J."/>
        </authorList>
    </citation>
    <scope>NUCLEOTIDE SEQUENCE</scope>
    <source>
        <strain evidence="7">CHK33-5263</strain>
    </source>
</reference>
<proteinExistence type="inferred from homology"/>
<dbReference type="AlphaFoldDB" id="A0A9D2IUQ1"/>